<organism evidence="1 2">
    <name type="scientific">Myotis myotis</name>
    <name type="common">Greater mouse-eared bat</name>
    <name type="synonym">Vespertilio myotis</name>
    <dbReference type="NCBI Taxonomy" id="51298"/>
    <lineage>
        <taxon>Eukaryota</taxon>
        <taxon>Metazoa</taxon>
        <taxon>Chordata</taxon>
        <taxon>Craniata</taxon>
        <taxon>Vertebrata</taxon>
        <taxon>Euteleostomi</taxon>
        <taxon>Mammalia</taxon>
        <taxon>Eutheria</taxon>
        <taxon>Laurasiatheria</taxon>
        <taxon>Chiroptera</taxon>
        <taxon>Yangochiroptera</taxon>
        <taxon>Vespertilionidae</taxon>
        <taxon>Myotis</taxon>
    </lineage>
</organism>
<evidence type="ECO:0000313" key="2">
    <source>
        <dbReference type="Proteomes" id="UP000527355"/>
    </source>
</evidence>
<evidence type="ECO:0000313" key="1">
    <source>
        <dbReference type="EMBL" id="KAF6300604.1"/>
    </source>
</evidence>
<dbReference type="AlphaFoldDB" id="A0A7J7TIJ9"/>
<comment type="caution">
    <text evidence="1">The sequence shown here is derived from an EMBL/GenBank/DDBJ whole genome shotgun (WGS) entry which is preliminary data.</text>
</comment>
<sequence length="120" mass="12899">MHFCMPSTPARCQVGVMSVILNHGNGGSQELLPRPGVMQLAHLSDSSLQVPLSFPYTPSLHPGLCSSATPQGQLLEIDCSVSNSSLPLSVPSPIFISLWSLYHSRILYTSLLVSLLRPSV</sequence>
<accession>A0A7J7TIJ9</accession>
<protein>
    <submittedName>
        <fullName evidence="1">Uncharacterized protein</fullName>
    </submittedName>
</protein>
<dbReference type="EMBL" id="JABWUV010000016">
    <property type="protein sequence ID" value="KAF6300604.1"/>
    <property type="molecule type" value="Genomic_DNA"/>
</dbReference>
<dbReference type="Proteomes" id="UP000527355">
    <property type="component" value="Unassembled WGS sequence"/>
</dbReference>
<gene>
    <name evidence="1" type="ORF">mMyoMyo1_009077</name>
</gene>
<name>A0A7J7TIJ9_MYOMY</name>
<keyword evidence="2" id="KW-1185">Reference proteome</keyword>
<proteinExistence type="predicted"/>
<reference evidence="1 2" key="1">
    <citation type="journal article" date="2020" name="Nature">
        <title>Six reference-quality genomes reveal evolution of bat adaptations.</title>
        <authorList>
            <person name="Jebb D."/>
            <person name="Huang Z."/>
            <person name="Pippel M."/>
            <person name="Hughes G.M."/>
            <person name="Lavrichenko K."/>
            <person name="Devanna P."/>
            <person name="Winkler S."/>
            <person name="Jermiin L.S."/>
            <person name="Skirmuntt E.C."/>
            <person name="Katzourakis A."/>
            <person name="Burkitt-Gray L."/>
            <person name="Ray D.A."/>
            <person name="Sullivan K.A.M."/>
            <person name="Roscito J.G."/>
            <person name="Kirilenko B.M."/>
            <person name="Davalos L.M."/>
            <person name="Corthals A.P."/>
            <person name="Power M.L."/>
            <person name="Jones G."/>
            <person name="Ransome R.D."/>
            <person name="Dechmann D.K.N."/>
            <person name="Locatelli A.G."/>
            <person name="Puechmaille S.J."/>
            <person name="Fedrigo O."/>
            <person name="Jarvis E.D."/>
            <person name="Hiller M."/>
            <person name="Vernes S.C."/>
            <person name="Myers E.W."/>
            <person name="Teeling E.C."/>
        </authorList>
    </citation>
    <scope>NUCLEOTIDE SEQUENCE [LARGE SCALE GENOMIC DNA]</scope>
    <source>
        <strain evidence="1">MMyoMyo1</strain>
        <tissue evidence="1">Flight muscle</tissue>
    </source>
</reference>